<feature type="non-terminal residue" evidence="6">
    <location>
        <position position="511"/>
    </location>
</feature>
<reference evidence="6" key="3">
    <citation type="submission" date="2018-07" db="EMBL/GenBank/DDBJ databases">
        <authorList>
            <person name="Quirk P.G."/>
            <person name="Krulwich T.A."/>
        </authorList>
    </citation>
    <scope>NUCLEOTIDE SEQUENCE</scope>
    <source>
        <strain evidence="6">96224</strain>
    </source>
</reference>
<dbReference type="EMBL" id="UIGY01000104">
    <property type="protein sequence ID" value="SUZ10968.1"/>
    <property type="molecule type" value="Genomic_DNA"/>
</dbReference>
<evidence type="ECO:0000313" key="6">
    <source>
        <dbReference type="EMBL" id="SUZ10968.1"/>
    </source>
</evidence>
<dbReference type="Pfam" id="PF10186">
    <property type="entry name" value="ATG14"/>
    <property type="match status" value="1"/>
</dbReference>
<proteinExistence type="inferred from homology"/>
<dbReference type="HOGENOM" id="CLU_009375_1_0_1"/>
<accession>A0A061HF55</accession>
<dbReference type="GO" id="GO:0000149">
    <property type="term" value="F:SNARE binding"/>
    <property type="evidence" value="ECO:0007669"/>
    <property type="project" value="TreeGrafter"/>
</dbReference>
<evidence type="ECO:0000313" key="5">
    <source>
        <dbReference type="EMBL" id="EPQ64236.1"/>
    </source>
</evidence>
<dbReference type="InterPro" id="IPR018791">
    <property type="entry name" value="UV_resistance/autophagy_Atg14"/>
</dbReference>
<dbReference type="GO" id="GO:0000323">
    <property type="term" value="C:lytic vacuole"/>
    <property type="evidence" value="ECO:0007669"/>
    <property type="project" value="TreeGrafter"/>
</dbReference>
<dbReference type="EMBL" id="KE375077">
    <property type="protein sequence ID" value="EPQ64236.1"/>
    <property type="molecule type" value="Genomic_DNA"/>
</dbReference>
<dbReference type="OrthoDB" id="72772at2759"/>
<evidence type="ECO:0000256" key="2">
    <source>
        <dbReference type="ARBA" id="ARBA00013807"/>
    </source>
</evidence>
<dbReference type="GO" id="GO:0032991">
    <property type="term" value="C:protein-containing complex"/>
    <property type="evidence" value="ECO:0007669"/>
    <property type="project" value="UniProtKB-ARBA"/>
</dbReference>
<sequence>MVLELQRPLLLPENRKIRHLQGISLRRLCLLRPCDETTQDTATSSSPQISSFFQNDPQSHTQDEWKPSGSQNSGRRSTLFAGAALFSRQKKLEQVIASRVADTFITLHCASEIDPIYISEVVEDSMNPTFRSFDLSMFGPATTRLDTVIVKVWVKREDFVLLIEKNVCLSSLKYIGRHENHSFPPNCILFHLIDGIYTSCLSTQKPKPKPGIVLPTSSYNALMRIINIDVSLQDALVTREELATQINAVLNTKELDEALQAPEHIAYAKNYLSSSRKILRNSIKRKMELKTSIEARNKAILIGKEVQQKAIEDIKNAQEKLSNSRILVTNTTYKLWGQRRRICEELQNIYNIEPTAQPLVFKICGLQLPNSYFEDVDEDIISAALGHVAHLVNMLQYYLSIPLPYPISPHGSRAIIQDFISILQDSQRIFPLYMRGTIRFRFDYGVFLLNKNIEWLAMSQGLKVMDIRQTLSNLKYLLYICTAGNSEIPARKTGGIKGLLAQTDMETAERH</sequence>
<dbReference type="GO" id="GO:0035493">
    <property type="term" value="P:SNARE complex assembly"/>
    <property type="evidence" value="ECO:0007669"/>
    <property type="project" value="TreeGrafter"/>
</dbReference>
<dbReference type="PANTHER" id="PTHR15157:SF5">
    <property type="entry name" value="UV RADIATION RESISTANCE-ASSOCIATED GENE PROTEIN"/>
    <property type="match status" value="1"/>
</dbReference>
<feature type="compositionally biased region" description="Polar residues" evidence="4">
    <location>
        <begin position="39"/>
        <end position="60"/>
    </location>
</feature>
<evidence type="ECO:0000256" key="1">
    <source>
        <dbReference type="ARBA" id="ARBA00009574"/>
    </source>
</evidence>
<feature type="region of interest" description="Disordered" evidence="4">
    <location>
        <begin position="39"/>
        <end position="74"/>
    </location>
</feature>
<gene>
    <name evidence="5" type="ORF">BGT96224_1894</name>
    <name evidence="6" type="ORF">BGT96224V2_LOCUS4115</name>
</gene>
<dbReference type="PANTHER" id="PTHR15157">
    <property type="entry name" value="UV RADIATION RESISTANCE-ASSOCIATED GENE PROTEIN"/>
    <property type="match status" value="1"/>
</dbReference>
<evidence type="ECO:0000256" key="3">
    <source>
        <dbReference type="ARBA" id="ARBA00023054"/>
    </source>
</evidence>
<protein>
    <recommendedName>
        <fullName evidence="2">Autophagy-related protein 14</fullName>
    </recommendedName>
</protein>
<keyword evidence="3" id="KW-0175">Coiled coil</keyword>
<evidence type="ECO:0000313" key="7">
    <source>
        <dbReference type="Proteomes" id="UP000053110"/>
    </source>
</evidence>
<name>A0A061HF55_BLUGR</name>
<organism evidence="6">
    <name type="scientific">Blumeria graminis f. sp. tritici 96224</name>
    <dbReference type="NCBI Taxonomy" id="1268274"/>
    <lineage>
        <taxon>Eukaryota</taxon>
        <taxon>Fungi</taxon>
        <taxon>Dikarya</taxon>
        <taxon>Ascomycota</taxon>
        <taxon>Pezizomycotina</taxon>
        <taxon>Leotiomycetes</taxon>
        <taxon>Erysiphales</taxon>
        <taxon>Erysiphaceae</taxon>
        <taxon>Blumeria</taxon>
    </lineage>
</organism>
<dbReference type="GO" id="GO:0005768">
    <property type="term" value="C:endosome"/>
    <property type="evidence" value="ECO:0007669"/>
    <property type="project" value="TreeGrafter"/>
</dbReference>
<reference evidence="7" key="1">
    <citation type="journal article" date="2013" name="Nat. Genet.">
        <title>The wheat powdery mildew genome shows the unique evolution of an obligate biotroph.</title>
        <authorList>
            <person name="Wicker T."/>
            <person name="Oberhaensli S."/>
            <person name="Parlange F."/>
            <person name="Buchmann J.P."/>
            <person name="Shatalina M."/>
            <person name="Roffler S."/>
            <person name="Ben-David R."/>
            <person name="Dolezel J."/>
            <person name="Simkova H."/>
            <person name="Schulze-Lefert P."/>
            <person name="Spanu P.D."/>
            <person name="Bruggmann R."/>
            <person name="Amselem J."/>
            <person name="Quesneville H."/>
            <person name="Ver Loren van Themaat E."/>
            <person name="Paape T."/>
            <person name="Shimizu K.K."/>
            <person name="Keller B."/>
        </authorList>
    </citation>
    <scope>NUCLEOTIDE SEQUENCE [LARGE SCALE GENOMIC DNA]</scope>
    <source>
        <strain evidence="7">96224</strain>
    </source>
</reference>
<dbReference type="Proteomes" id="UP000053110">
    <property type="component" value="Unassembled WGS sequence"/>
</dbReference>
<dbReference type="AlphaFoldDB" id="A0A061HF55"/>
<evidence type="ECO:0000256" key="4">
    <source>
        <dbReference type="SAM" id="MobiDB-lite"/>
    </source>
</evidence>
<comment type="similarity">
    <text evidence="1">Belongs to the ATG14 family.</text>
</comment>
<reference evidence="5" key="2">
    <citation type="submission" date="2013-01" db="EMBL/GenBank/DDBJ databases">
        <title>The wheat powdery mildew genome reveals unique evolution of an obligate biotroph.</title>
        <authorList>
            <person name="Oberhaensli S."/>
            <person name="Wicker T."/>
            <person name="Keller B."/>
        </authorList>
    </citation>
    <scope>NUCLEOTIDE SEQUENCE</scope>
    <source>
        <strain evidence="5">96224</strain>
    </source>
</reference>